<dbReference type="Proteomes" id="UP000241074">
    <property type="component" value="Chromosome"/>
</dbReference>
<reference evidence="2 3" key="1">
    <citation type="submission" date="2018-03" db="EMBL/GenBank/DDBJ databases">
        <title>Ahniella affigens gen. nov., sp. nov., a gammaproteobacterium isolated from sandy soil near a stream.</title>
        <authorList>
            <person name="Ko Y."/>
            <person name="Kim J.-H."/>
        </authorList>
    </citation>
    <scope>NUCLEOTIDE SEQUENCE [LARGE SCALE GENOMIC DNA]</scope>
    <source>
        <strain evidence="2 3">D13</strain>
    </source>
</reference>
<gene>
    <name evidence="2" type="ORF">C7S18_08560</name>
</gene>
<reference evidence="2 3" key="2">
    <citation type="submission" date="2018-03" db="EMBL/GenBank/DDBJ databases">
        <authorList>
            <person name="Keele B.F."/>
        </authorList>
    </citation>
    <scope>NUCLEOTIDE SEQUENCE [LARGE SCALE GENOMIC DNA]</scope>
    <source>
        <strain evidence="2 3">D13</strain>
    </source>
</reference>
<keyword evidence="1" id="KW-0732">Signal</keyword>
<evidence type="ECO:0000313" key="3">
    <source>
        <dbReference type="Proteomes" id="UP000241074"/>
    </source>
</evidence>
<dbReference type="PANTHER" id="PTHR30203:SF24">
    <property type="entry name" value="BLR4935 PROTEIN"/>
    <property type="match status" value="1"/>
</dbReference>
<name>A0A2P1PQY1_9GAMM</name>
<dbReference type="AlphaFoldDB" id="A0A2P1PQY1"/>
<feature type="chain" id="PRO_5015177471" evidence="1">
    <location>
        <begin position="37"/>
        <end position="429"/>
    </location>
</feature>
<protein>
    <submittedName>
        <fullName evidence="2">Transporter</fullName>
    </submittedName>
</protein>
<organism evidence="2 3">
    <name type="scientific">Ahniella affigens</name>
    <dbReference type="NCBI Taxonomy" id="2021234"/>
    <lineage>
        <taxon>Bacteria</taxon>
        <taxon>Pseudomonadati</taxon>
        <taxon>Pseudomonadota</taxon>
        <taxon>Gammaproteobacteria</taxon>
        <taxon>Lysobacterales</taxon>
        <taxon>Rhodanobacteraceae</taxon>
        <taxon>Ahniella</taxon>
    </lineage>
</organism>
<evidence type="ECO:0000313" key="2">
    <source>
        <dbReference type="EMBL" id="AVP97242.1"/>
    </source>
</evidence>
<dbReference type="PANTHER" id="PTHR30203">
    <property type="entry name" value="OUTER MEMBRANE CATION EFFLUX PROTEIN"/>
    <property type="match status" value="1"/>
</dbReference>
<dbReference type="EMBL" id="CP027860">
    <property type="protein sequence ID" value="AVP97242.1"/>
    <property type="molecule type" value="Genomic_DNA"/>
</dbReference>
<dbReference type="KEGG" id="xba:C7S18_08560"/>
<keyword evidence="3" id="KW-1185">Reference proteome</keyword>
<dbReference type="Gene3D" id="1.20.1600.10">
    <property type="entry name" value="Outer membrane efflux proteins (OEP)"/>
    <property type="match status" value="1"/>
</dbReference>
<accession>A0A2P1PQY1</accession>
<evidence type="ECO:0000256" key="1">
    <source>
        <dbReference type="SAM" id="SignalP"/>
    </source>
</evidence>
<dbReference type="SUPFAM" id="SSF56954">
    <property type="entry name" value="Outer membrane efflux proteins (OEP)"/>
    <property type="match status" value="1"/>
</dbReference>
<proteinExistence type="predicted"/>
<dbReference type="OrthoDB" id="5801460at2"/>
<feature type="signal peptide" evidence="1">
    <location>
        <begin position="1"/>
        <end position="36"/>
    </location>
</feature>
<dbReference type="RefSeq" id="WP_106891166.1">
    <property type="nucleotide sequence ID" value="NZ_CP027860.1"/>
</dbReference>
<sequence length="429" mass="46056">MWFFLLPRGRLTVRARRWHAVLMLSASAIFSSPLMAATPEQLSDAVRTAWAAHPAAAATEQTLAAARARADAAGRPLYNPEIELDVDDEGQDRTTTAGIGMTLDLFGKRDARAAAGDAALALAEAQAHLRRATFTQAWLQGWAERQAAQHRVQLGAQRVALVKRFAELADKQFGVGDISSLERDLALLARDQTMAEQATLLADAAAADEAFRVVGGLPGRVPDSGTDEVPPALTLADENLRAVPEQRIAMAQSLQAERLVTVAASERRADPTVRLRAGQVDLGPTSDNVIGLTVSVPLFVRNSYRAEGVATQADSAAAAAELQLVSLQVEARAERARVTYASVRDAWTLWAKSPGTDVEARAGLLERLWRAGEISTADYLIQLQQTLDTALAGADLQGRVWRAYVDALYATGQLDAWVGFESSASEVTP</sequence>
<dbReference type="InterPro" id="IPR010131">
    <property type="entry name" value="MdtP/NodT-like"/>
</dbReference>
<dbReference type="GO" id="GO:0015562">
    <property type="term" value="F:efflux transmembrane transporter activity"/>
    <property type="evidence" value="ECO:0007669"/>
    <property type="project" value="InterPro"/>
</dbReference>